<dbReference type="EMBL" id="CBSZ010000338">
    <property type="protein sequence ID" value="CDH25470.1"/>
    <property type="molecule type" value="Genomic_DNA"/>
</dbReference>
<proteinExistence type="predicted"/>
<name>A0A077PM95_XENBV</name>
<dbReference type="HOGENOM" id="CLU_3049448_0_0_6"/>
<dbReference type="AlphaFoldDB" id="A0A077PM95"/>
<accession>A0A077PM95</accession>
<comment type="caution">
    <text evidence="1">The sequence shown here is derived from an EMBL/GenBank/DDBJ whole genome shotgun (WGS) entry which is preliminary data.</text>
</comment>
<evidence type="ECO:0000313" key="1">
    <source>
        <dbReference type="EMBL" id="CDH25470.1"/>
    </source>
</evidence>
<dbReference type="Proteomes" id="UP000028493">
    <property type="component" value="Unassembled WGS sequence"/>
</dbReference>
<organism evidence="1">
    <name type="scientific">Xenorhabdus bovienii str. kraussei Becker Underwood</name>
    <dbReference type="NCBI Taxonomy" id="1398204"/>
    <lineage>
        <taxon>Bacteria</taxon>
        <taxon>Pseudomonadati</taxon>
        <taxon>Pseudomonadota</taxon>
        <taxon>Gammaproteobacteria</taxon>
        <taxon>Enterobacterales</taxon>
        <taxon>Morganellaceae</taxon>
        <taxon>Xenorhabdus</taxon>
    </lineage>
</organism>
<reference evidence="1" key="1">
    <citation type="submission" date="2013-07" db="EMBL/GenBank/DDBJ databases">
        <title>Sub-species coevolution in mutualistic symbiosis.</title>
        <authorList>
            <person name="Murfin K."/>
            <person name="Klassen J."/>
            <person name="Lee M."/>
            <person name="Forst S."/>
            <person name="Stock P."/>
            <person name="Goodrich-Blair H."/>
        </authorList>
    </citation>
    <scope>NUCLEOTIDE SEQUENCE [LARGE SCALE GENOMIC DNA]</scope>
    <source>
        <strain evidence="1">Kraussei Becker Underwood</strain>
    </source>
</reference>
<gene>
    <name evidence="1" type="ORF">XBKB1_4020001</name>
</gene>
<protein>
    <submittedName>
        <fullName evidence="1">Uncharacterized protein</fullName>
    </submittedName>
</protein>
<sequence length="54" mass="6369">MHNAYSAATRDQKESKEITAVNKRTAEILEKHLEDHNETNKWKQKFQQAEVNND</sequence>